<gene>
    <name evidence="2" type="ORF">FA014_08970</name>
</gene>
<evidence type="ECO:0000313" key="3">
    <source>
        <dbReference type="Proteomes" id="UP000308121"/>
    </source>
</evidence>
<protein>
    <submittedName>
        <fullName evidence="2">SDR family NAD(P)-dependent oxidoreductase</fullName>
    </submittedName>
</protein>
<dbReference type="InterPro" id="IPR036291">
    <property type="entry name" value="NAD(P)-bd_dom_sf"/>
</dbReference>
<name>A0A7Z8K139_9CELL</name>
<comment type="caution">
    <text evidence="2">The sequence shown here is derived from an EMBL/GenBank/DDBJ whole genome shotgun (WGS) entry which is preliminary data.</text>
</comment>
<dbReference type="RefSeq" id="WP_154729348.1">
    <property type="nucleotide sequence ID" value="NZ_SZYE01000056.1"/>
</dbReference>
<keyword evidence="1" id="KW-0560">Oxidoreductase</keyword>
<dbReference type="Gene3D" id="3.40.50.720">
    <property type="entry name" value="NAD(P)-binding Rossmann-like Domain"/>
    <property type="match status" value="1"/>
</dbReference>
<dbReference type="EMBL" id="SZYE01000056">
    <property type="protein sequence ID" value="TKR23862.1"/>
    <property type="molecule type" value="Genomic_DNA"/>
</dbReference>
<dbReference type="PANTHER" id="PTHR43157:SF31">
    <property type="entry name" value="PHOSPHATIDYLINOSITOL-GLYCAN BIOSYNTHESIS CLASS F PROTEIN"/>
    <property type="match status" value="1"/>
</dbReference>
<dbReference type="InterPro" id="IPR002347">
    <property type="entry name" value="SDR_fam"/>
</dbReference>
<dbReference type="PRINTS" id="PR00081">
    <property type="entry name" value="GDHRDH"/>
</dbReference>
<dbReference type="Proteomes" id="UP000308121">
    <property type="component" value="Unassembled WGS sequence"/>
</dbReference>
<proteinExistence type="predicted"/>
<accession>A0A7Z8K139</accession>
<dbReference type="AlphaFoldDB" id="A0A7Z8K139"/>
<organism evidence="2 3">
    <name type="scientific">Cellulomonas hominis</name>
    <dbReference type="NCBI Taxonomy" id="156981"/>
    <lineage>
        <taxon>Bacteria</taxon>
        <taxon>Bacillati</taxon>
        <taxon>Actinomycetota</taxon>
        <taxon>Actinomycetes</taxon>
        <taxon>Micrococcales</taxon>
        <taxon>Cellulomonadaceae</taxon>
        <taxon>Cellulomonas</taxon>
    </lineage>
</organism>
<dbReference type="Pfam" id="PF00106">
    <property type="entry name" value="adh_short"/>
    <property type="match status" value="1"/>
</dbReference>
<reference evidence="2 3" key="1">
    <citation type="submission" date="2019-05" db="EMBL/GenBank/DDBJ databases">
        <title>Genome sequence of Cellulomonas hominis strain CS1.</title>
        <authorList>
            <person name="Belmont J."/>
            <person name="Maclea K.S."/>
        </authorList>
    </citation>
    <scope>NUCLEOTIDE SEQUENCE [LARGE SCALE GENOMIC DNA]</scope>
    <source>
        <strain evidence="2 3">CS1</strain>
    </source>
</reference>
<evidence type="ECO:0000313" key="2">
    <source>
        <dbReference type="EMBL" id="TKR23862.1"/>
    </source>
</evidence>
<evidence type="ECO:0000256" key="1">
    <source>
        <dbReference type="ARBA" id="ARBA00023002"/>
    </source>
</evidence>
<dbReference type="GO" id="GO:0016491">
    <property type="term" value="F:oxidoreductase activity"/>
    <property type="evidence" value="ECO:0007669"/>
    <property type="project" value="UniProtKB-KW"/>
</dbReference>
<dbReference type="PANTHER" id="PTHR43157">
    <property type="entry name" value="PHOSPHATIDYLINOSITOL-GLYCAN BIOSYNTHESIS CLASS F PROTEIN-RELATED"/>
    <property type="match status" value="1"/>
</dbReference>
<dbReference type="SUPFAM" id="SSF51735">
    <property type="entry name" value="NAD(P)-binding Rossmann-fold domains"/>
    <property type="match status" value="1"/>
</dbReference>
<sequence>MAGRTIVITGASDGIGAAAARRLAREGERVVLVGRDPARTAAVAAELGAPHHLADFAELDQVRRLGAELREAYPRVDVLANNAGGIMGPRSVTVDGFERTLQVNHLAPFLLTHLLLPTLVASRASVIATSSVAARRWGRIDLDDLGHERGYRPERAYGDAKLANVLHTVELQRRYGPEGLAAVAFHPGIVATSFAKETSSLMRFVYHTPLRRLVTITPEQGGGYLAALAAGTPGVDWEPGGYVEQGRAAVPPPQAADPGLARRLWDASATLVGV</sequence>
<dbReference type="OrthoDB" id="4577644at2"/>